<comment type="caution">
    <text evidence="6">The sequence shown here is derived from an EMBL/GenBank/DDBJ whole genome shotgun (WGS) entry which is preliminary data.</text>
</comment>
<proteinExistence type="predicted"/>
<dbReference type="SUPFAM" id="SSF46689">
    <property type="entry name" value="Homeodomain-like"/>
    <property type="match status" value="1"/>
</dbReference>
<feature type="transmembrane region" description="Helical" evidence="4">
    <location>
        <begin position="200"/>
        <end position="218"/>
    </location>
</feature>
<dbReference type="GO" id="GO:0003700">
    <property type="term" value="F:DNA-binding transcription factor activity"/>
    <property type="evidence" value="ECO:0007669"/>
    <property type="project" value="InterPro"/>
</dbReference>
<evidence type="ECO:0000256" key="1">
    <source>
        <dbReference type="ARBA" id="ARBA00023015"/>
    </source>
</evidence>
<reference evidence="6" key="1">
    <citation type="journal article" date="2019" name="PLoS Negl. Trop. Dis.">
        <title>Revisiting the worldwide diversity of Leptospira species in the environment.</title>
        <authorList>
            <person name="Vincent A.T."/>
            <person name="Schiettekatte O."/>
            <person name="Bourhy P."/>
            <person name="Veyrier F.J."/>
            <person name="Picardeau M."/>
        </authorList>
    </citation>
    <scope>NUCLEOTIDE SEQUENCE [LARGE SCALE GENOMIC DNA]</scope>
    <source>
        <strain evidence="6">201800287</strain>
    </source>
</reference>
<feature type="domain" description="HTH araC/xylS-type" evidence="5">
    <location>
        <begin position="280"/>
        <end position="379"/>
    </location>
</feature>
<feature type="transmembrane region" description="Helical" evidence="4">
    <location>
        <begin position="6"/>
        <end position="24"/>
    </location>
</feature>
<feature type="transmembrane region" description="Helical" evidence="4">
    <location>
        <begin position="155"/>
        <end position="180"/>
    </location>
</feature>
<feature type="transmembrane region" description="Helical" evidence="4">
    <location>
        <begin position="85"/>
        <end position="105"/>
    </location>
</feature>
<evidence type="ECO:0000313" key="7">
    <source>
        <dbReference type="Proteomes" id="UP000298009"/>
    </source>
</evidence>
<keyword evidence="4" id="KW-1133">Transmembrane helix</keyword>
<sequence length="381" mass="44355">MNLIPFTGAVVAFLLAFSSWLETIQREKEKKDKTQTKGHFPVRVNSNFQIGCLQKFTTVFLFLSLAILQLHIYLELTKEITFDSIFYGIHIPALLLVGPLSYLFFEEMSGGEMNTVNLIHFLPSFLCLFYVFLFRPLGNIILINSFGFRIQPDSLYVDSIFSLLGLSVLSILGYISFFLIRVIRWRFNFKEKIQKTFWPFLYFLLFSLFVVASFVFAQLFYMPLFLFACFTLTLLLILLLVLKMNHKEFILKFKLETRLARYQESRVKGIDVSQILQRLEDLMNLNQLYLNDSLTLASLAKHLDLNSHQLSEILNTKLGITFRNYVNGFRLSEAARLLKERPETPIINIIYTSGFNSKSSFHKLFLDRYGVSPQVYRSKVS</sequence>
<dbReference type="Pfam" id="PF12833">
    <property type="entry name" value="HTH_18"/>
    <property type="match status" value="1"/>
</dbReference>
<dbReference type="InterPro" id="IPR018060">
    <property type="entry name" value="HTH_AraC"/>
</dbReference>
<dbReference type="PROSITE" id="PS00041">
    <property type="entry name" value="HTH_ARAC_FAMILY_1"/>
    <property type="match status" value="1"/>
</dbReference>
<dbReference type="PANTHER" id="PTHR43280">
    <property type="entry name" value="ARAC-FAMILY TRANSCRIPTIONAL REGULATOR"/>
    <property type="match status" value="1"/>
</dbReference>
<keyword evidence="1" id="KW-0805">Transcription regulation</keyword>
<dbReference type="OrthoDB" id="345364at2"/>
<keyword evidence="4" id="KW-0812">Transmembrane</keyword>
<evidence type="ECO:0000313" key="6">
    <source>
        <dbReference type="EMBL" id="TGK79133.1"/>
    </source>
</evidence>
<protein>
    <submittedName>
        <fullName evidence="6">AraC family transcriptional regulator</fullName>
    </submittedName>
</protein>
<keyword evidence="4" id="KW-0472">Membrane</keyword>
<evidence type="ECO:0000259" key="5">
    <source>
        <dbReference type="PROSITE" id="PS01124"/>
    </source>
</evidence>
<dbReference type="InterPro" id="IPR018062">
    <property type="entry name" value="HTH_AraC-typ_CS"/>
</dbReference>
<evidence type="ECO:0000256" key="2">
    <source>
        <dbReference type="ARBA" id="ARBA00023125"/>
    </source>
</evidence>
<dbReference type="SMART" id="SM00342">
    <property type="entry name" value="HTH_ARAC"/>
    <property type="match status" value="1"/>
</dbReference>
<dbReference type="RefSeq" id="WP_135602706.1">
    <property type="nucleotide sequence ID" value="NZ_RQFK01000028.1"/>
</dbReference>
<dbReference type="EMBL" id="RQFK01000028">
    <property type="protein sequence ID" value="TGK79133.1"/>
    <property type="molecule type" value="Genomic_DNA"/>
</dbReference>
<dbReference type="Gene3D" id="1.10.10.60">
    <property type="entry name" value="Homeodomain-like"/>
    <property type="match status" value="2"/>
</dbReference>
<dbReference type="Proteomes" id="UP000298009">
    <property type="component" value="Unassembled WGS sequence"/>
</dbReference>
<keyword evidence="3" id="KW-0804">Transcription</keyword>
<name>A0A4R9I2A9_9LEPT</name>
<keyword evidence="7" id="KW-1185">Reference proteome</keyword>
<dbReference type="GO" id="GO:0043565">
    <property type="term" value="F:sequence-specific DNA binding"/>
    <property type="evidence" value="ECO:0007669"/>
    <property type="project" value="InterPro"/>
</dbReference>
<organism evidence="6 7">
    <name type="scientific">Leptospira noumeaensis</name>
    <dbReference type="NCBI Taxonomy" id="2484964"/>
    <lineage>
        <taxon>Bacteria</taxon>
        <taxon>Pseudomonadati</taxon>
        <taxon>Spirochaetota</taxon>
        <taxon>Spirochaetia</taxon>
        <taxon>Leptospirales</taxon>
        <taxon>Leptospiraceae</taxon>
        <taxon>Leptospira</taxon>
    </lineage>
</organism>
<feature type="transmembrane region" description="Helical" evidence="4">
    <location>
        <begin position="56"/>
        <end position="73"/>
    </location>
</feature>
<gene>
    <name evidence="6" type="ORF">EHQ24_16430</name>
</gene>
<dbReference type="AlphaFoldDB" id="A0A4R9I2A9"/>
<accession>A0A4R9I2A9</accession>
<feature type="transmembrane region" description="Helical" evidence="4">
    <location>
        <begin position="224"/>
        <end position="242"/>
    </location>
</feature>
<dbReference type="PANTHER" id="PTHR43280:SF29">
    <property type="entry name" value="ARAC-FAMILY TRANSCRIPTIONAL REGULATOR"/>
    <property type="match status" value="1"/>
</dbReference>
<dbReference type="PROSITE" id="PS01124">
    <property type="entry name" value="HTH_ARAC_FAMILY_2"/>
    <property type="match status" value="1"/>
</dbReference>
<evidence type="ECO:0000256" key="3">
    <source>
        <dbReference type="ARBA" id="ARBA00023163"/>
    </source>
</evidence>
<evidence type="ECO:0000256" key="4">
    <source>
        <dbReference type="SAM" id="Phobius"/>
    </source>
</evidence>
<keyword evidence="2" id="KW-0238">DNA-binding</keyword>
<dbReference type="InterPro" id="IPR009057">
    <property type="entry name" value="Homeodomain-like_sf"/>
</dbReference>